<feature type="domain" description="ANTAR" evidence="3">
    <location>
        <begin position="139"/>
        <end position="200"/>
    </location>
</feature>
<evidence type="ECO:0000259" key="2">
    <source>
        <dbReference type="PROSITE" id="PS50110"/>
    </source>
</evidence>
<dbReference type="SUPFAM" id="SSF52172">
    <property type="entry name" value="CheY-like"/>
    <property type="match status" value="1"/>
</dbReference>
<dbReference type="InterPro" id="IPR001789">
    <property type="entry name" value="Sig_transdc_resp-reg_receiver"/>
</dbReference>
<dbReference type="PROSITE" id="PS50921">
    <property type="entry name" value="ANTAR"/>
    <property type="match status" value="1"/>
</dbReference>
<dbReference type="PANTHER" id="PTHR43367:SF1">
    <property type="entry name" value="TWO-COMPONENT RESPONSE REGULATOR-LIKE APRR6-RELATED"/>
    <property type="match status" value="1"/>
</dbReference>
<dbReference type="Gene3D" id="3.40.50.2300">
    <property type="match status" value="1"/>
</dbReference>
<dbReference type="PANTHER" id="PTHR43367">
    <property type="match status" value="1"/>
</dbReference>
<dbReference type="Pfam" id="PF00072">
    <property type="entry name" value="Response_reg"/>
    <property type="match status" value="1"/>
</dbReference>
<evidence type="ECO:0000256" key="1">
    <source>
        <dbReference type="PROSITE-ProRule" id="PRU00169"/>
    </source>
</evidence>
<evidence type="ECO:0000313" key="5">
    <source>
        <dbReference type="Proteomes" id="UP001521137"/>
    </source>
</evidence>
<keyword evidence="5" id="KW-1185">Reference proteome</keyword>
<keyword evidence="1" id="KW-0597">Phosphoprotein</keyword>
<protein>
    <submittedName>
        <fullName evidence="4">ANTAR domain-containing protein</fullName>
    </submittedName>
</protein>
<evidence type="ECO:0000313" key="4">
    <source>
        <dbReference type="EMBL" id="MCF2946610.1"/>
    </source>
</evidence>
<dbReference type="SMART" id="SM00448">
    <property type="entry name" value="REC"/>
    <property type="match status" value="1"/>
</dbReference>
<evidence type="ECO:0000259" key="3">
    <source>
        <dbReference type="PROSITE" id="PS50921"/>
    </source>
</evidence>
<feature type="domain" description="Response regulatory" evidence="2">
    <location>
        <begin position="19"/>
        <end position="133"/>
    </location>
</feature>
<dbReference type="RefSeq" id="WP_235310139.1">
    <property type="nucleotide sequence ID" value="NZ_JAKGAS010000001.1"/>
</dbReference>
<dbReference type="InterPro" id="IPR005561">
    <property type="entry name" value="ANTAR"/>
</dbReference>
<dbReference type="InterPro" id="IPR011006">
    <property type="entry name" value="CheY-like_superfamily"/>
</dbReference>
<gene>
    <name evidence="4" type="ORF">L0668_00695</name>
</gene>
<dbReference type="Pfam" id="PF03861">
    <property type="entry name" value="ANTAR"/>
    <property type="match status" value="1"/>
</dbReference>
<reference evidence="4 5" key="1">
    <citation type="submission" date="2022-01" db="EMBL/GenBank/DDBJ databases">
        <title>Paraglaciecola sp. G1-23.</title>
        <authorList>
            <person name="Jin M.S."/>
            <person name="Han D.M."/>
            <person name="Kim H.M."/>
            <person name="Jeon C.O."/>
        </authorList>
    </citation>
    <scope>NUCLEOTIDE SEQUENCE [LARGE SCALE GENOMIC DNA]</scope>
    <source>
        <strain evidence="4 5">G1-23</strain>
    </source>
</reference>
<organism evidence="4 5">
    <name type="scientific">Paraglaciecola algarum</name>
    <dbReference type="NCBI Taxonomy" id="3050085"/>
    <lineage>
        <taxon>Bacteria</taxon>
        <taxon>Pseudomonadati</taxon>
        <taxon>Pseudomonadota</taxon>
        <taxon>Gammaproteobacteria</taxon>
        <taxon>Alteromonadales</taxon>
        <taxon>Alteromonadaceae</taxon>
        <taxon>Paraglaciecola</taxon>
    </lineage>
</organism>
<feature type="modified residue" description="4-aspartylphosphate" evidence="1">
    <location>
        <position position="69"/>
    </location>
</feature>
<comment type="caution">
    <text evidence="4">The sequence shown here is derived from an EMBL/GenBank/DDBJ whole genome shotgun (WGS) entry which is preliminary data.</text>
</comment>
<dbReference type="EMBL" id="JAKGAS010000001">
    <property type="protein sequence ID" value="MCF2946610.1"/>
    <property type="molecule type" value="Genomic_DNA"/>
</dbReference>
<proteinExistence type="predicted"/>
<dbReference type="Proteomes" id="UP001521137">
    <property type="component" value="Unassembled WGS sequence"/>
</dbReference>
<sequence length="206" mass="23265">MSQHKSSINGPQSSFQELRILLIDDNKQRAESLTIALEDSRYKVSHLASTNSGLLKQVEQIQPDIIVIDIESPSRDILESLNTISQYNPKPVVMFAEEQDTQAINLSIESGVSAYVVGDIQMSRVKPILDAACARFREFQKLKNELTETRHELANRTLVDQAKRLLMKKKNLSENEAYKAMRKTAMDTGQKLEDVAKTLISLLNTF</sequence>
<dbReference type="InterPro" id="IPR036388">
    <property type="entry name" value="WH-like_DNA-bd_sf"/>
</dbReference>
<name>A0ABS9D103_9ALTE</name>
<dbReference type="InterPro" id="IPR008327">
    <property type="entry name" value="Sig_transdc_resp-reg_antiterm"/>
</dbReference>
<accession>A0ABS9D103</accession>
<dbReference type="SMART" id="SM01012">
    <property type="entry name" value="ANTAR"/>
    <property type="match status" value="1"/>
</dbReference>
<dbReference type="PIRSF" id="PIRSF036382">
    <property type="entry name" value="RR_antiterm"/>
    <property type="match status" value="1"/>
</dbReference>
<dbReference type="Gene3D" id="1.10.10.10">
    <property type="entry name" value="Winged helix-like DNA-binding domain superfamily/Winged helix DNA-binding domain"/>
    <property type="match status" value="1"/>
</dbReference>
<dbReference type="PROSITE" id="PS50110">
    <property type="entry name" value="RESPONSE_REGULATORY"/>
    <property type="match status" value="1"/>
</dbReference>